<dbReference type="AlphaFoldDB" id="A0A5S4GUB0"/>
<dbReference type="Pfam" id="PF08281">
    <property type="entry name" value="Sigma70_r4_2"/>
    <property type="match status" value="1"/>
</dbReference>
<dbReference type="InterPro" id="IPR036388">
    <property type="entry name" value="WH-like_DNA-bd_sf"/>
</dbReference>
<evidence type="ECO:0000256" key="5">
    <source>
        <dbReference type="ARBA" id="ARBA00023163"/>
    </source>
</evidence>
<dbReference type="Gene3D" id="1.10.10.10">
    <property type="entry name" value="Winged helix-like DNA-binding domain superfamily/Winged helix DNA-binding domain"/>
    <property type="match status" value="1"/>
</dbReference>
<reference evidence="8 9" key="1">
    <citation type="submission" date="2019-05" db="EMBL/GenBank/DDBJ databases">
        <title>Draft genome sequence of Nonomuraea zeae DSM 100528.</title>
        <authorList>
            <person name="Saricaoglu S."/>
            <person name="Isik K."/>
        </authorList>
    </citation>
    <scope>NUCLEOTIDE SEQUENCE [LARGE SCALE GENOMIC DNA]</scope>
    <source>
        <strain evidence="8 9">DSM 100528</strain>
    </source>
</reference>
<gene>
    <name evidence="8" type="ORF">ETD85_11000</name>
</gene>
<dbReference type="Proteomes" id="UP000306628">
    <property type="component" value="Unassembled WGS sequence"/>
</dbReference>
<keyword evidence="4" id="KW-0238">DNA-binding</keyword>
<dbReference type="GO" id="GO:0016987">
    <property type="term" value="F:sigma factor activity"/>
    <property type="evidence" value="ECO:0007669"/>
    <property type="project" value="UniProtKB-KW"/>
</dbReference>
<evidence type="ECO:0000313" key="8">
    <source>
        <dbReference type="EMBL" id="TMR36322.1"/>
    </source>
</evidence>
<evidence type="ECO:0000313" key="9">
    <source>
        <dbReference type="Proteomes" id="UP000306628"/>
    </source>
</evidence>
<feature type="domain" description="RNA polymerase sigma-70 region 2" evidence="6">
    <location>
        <begin position="19"/>
        <end position="77"/>
    </location>
</feature>
<evidence type="ECO:0000256" key="2">
    <source>
        <dbReference type="ARBA" id="ARBA00023015"/>
    </source>
</evidence>
<dbReference type="InterPro" id="IPR007627">
    <property type="entry name" value="RNA_pol_sigma70_r2"/>
</dbReference>
<proteinExistence type="inferred from homology"/>
<dbReference type="SUPFAM" id="SSF88659">
    <property type="entry name" value="Sigma3 and sigma4 domains of RNA polymerase sigma factors"/>
    <property type="match status" value="1"/>
</dbReference>
<evidence type="ECO:0000256" key="3">
    <source>
        <dbReference type="ARBA" id="ARBA00023082"/>
    </source>
</evidence>
<organism evidence="8 9">
    <name type="scientific">Nonomuraea zeae</name>
    <dbReference type="NCBI Taxonomy" id="1642303"/>
    <lineage>
        <taxon>Bacteria</taxon>
        <taxon>Bacillati</taxon>
        <taxon>Actinomycetota</taxon>
        <taxon>Actinomycetes</taxon>
        <taxon>Streptosporangiales</taxon>
        <taxon>Streptosporangiaceae</taxon>
        <taxon>Nonomuraea</taxon>
    </lineage>
</organism>
<accession>A0A5S4GUB0</accession>
<keyword evidence="5" id="KW-0804">Transcription</keyword>
<dbReference type="Gene3D" id="1.10.1740.10">
    <property type="match status" value="1"/>
</dbReference>
<dbReference type="InterPro" id="IPR013249">
    <property type="entry name" value="RNA_pol_sigma70_r4_t2"/>
</dbReference>
<protein>
    <submittedName>
        <fullName evidence="8">Sigma-70 family RNA polymerase sigma factor</fullName>
    </submittedName>
</protein>
<dbReference type="RefSeq" id="WP_138689547.1">
    <property type="nucleotide sequence ID" value="NZ_JBHSAZ010000076.1"/>
</dbReference>
<dbReference type="CDD" id="cd06171">
    <property type="entry name" value="Sigma70_r4"/>
    <property type="match status" value="1"/>
</dbReference>
<dbReference type="GO" id="GO:0003677">
    <property type="term" value="F:DNA binding"/>
    <property type="evidence" value="ECO:0007669"/>
    <property type="project" value="UniProtKB-KW"/>
</dbReference>
<dbReference type="PANTHER" id="PTHR43133:SF8">
    <property type="entry name" value="RNA POLYMERASE SIGMA FACTOR HI_1459-RELATED"/>
    <property type="match status" value="1"/>
</dbReference>
<dbReference type="EMBL" id="VCKX01000025">
    <property type="protein sequence ID" value="TMR36322.1"/>
    <property type="molecule type" value="Genomic_DNA"/>
</dbReference>
<dbReference type="InterPro" id="IPR013325">
    <property type="entry name" value="RNA_pol_sigma_r2"/>
</dbReference>
<evidence type="ECO:0000259" key="6">
    <source>
        <dbReference type="Pfam" id="PF04542"/>
    </source>
</evidence>
<keyword evidence="9" id="KW-1185">Reference proteome</keyword>
<comment type="caution">
    <text evidence="8">The sequence shown here is derived from an EMBL/GenBank/DDBJ whole genome shotgun (WGS) entry which is preliminary data.</text>
</comment>
<dbReference type="PANTHER" id="PTHR43133">
    <property type="entry name" value="RNA POLYMERASE ECF-TYPE SIGMA FACTO"/>
    <property type="match status" value="1"/>
</dbReference>
<sequence length="171" mass="19699">MAVEPYSPLGSDWSGAMELAERMKPKITAYVRAKWPDPTVADDVYQEVFVVLTKKWDRVKDHPNPDAWIMTTAKKVFWGIIRKELQSNKVVAKLEQAQSFTSTQSSESTICDRLDVTRELHKLTSRQLHMIYLHYFADYSIEAIARQLGVRNGTVKSTLHEARNVLARTFR</sequence>
<dbReference type="InterPro" id="IPR039425">
    <property type="entry name" value="RNA_pol_sigma-70-like"/>
</dbReference>
<dbReference type="NCBIfam" id="TIGR02937">
    <property type="entry name" value="sigma70-ECF"/>
    <property type="match status" value="1"/>
</dbReference>
<name>A0A5S4GUB0_9ACTN</name>
<evidence type="ECO:0000256" key="4">
    <source>
        <dbReference type="ARBA" id="ARBA00023125"/>
    </source>
</evidence>
<dbReference type="OrthoDB" id="3777963at2"/>
<keyword evidence="2" id="KW-0805">Transcription regulation</keyword>
<feature type="domain" description="RNA polymerase sigma factor 70 region 4 type 2" evidence="7">
    <location>
        <begin position="115"/>
        <end position="163"/>
    </location>
</feature>
<evidence type="ECO:0000259" key="7">
    <source>
        <dbReference type="Pfam" id="PF08281"/>
    </source>
</evidence>
<dbReference type="Pfam" id="PF04542">
    <property type="entry name" value="Sigma70_r2"/>
    <property type="match status" value="1"/>
</dbReference>
<keyword evidence="3" id="KW-0731">Sigma factor</keyword>
<comment type="similarity">
    <text evidence="1">Belongs to the sigma-70 factor family. ECF subfamily.</text>
</comment>
<evidence type="ECO:0000256" key="1">
    <source>
        <dbReference type="ARBA" id="ARBA00010641"/>
    </source>
</evidence>
<dbReference type="InterPro" id="IPR013324">
    <property type="entry name" value="RNA_pol_sigma_r3/r4-like"/>
</dbReference>
<dbReference type="SUPFAM" id="SSF88946">
    <property type="entry name" value="Sigma2 domain of RNA polymerase sigma factors"/>
    <property type="match status" value="1"/>
</dbReference>
<dbReference type="GO" id="GO:0006352">
    <property type="term" value="P:DNA-templated transcription initiation"/>
    <property type="evidence" value="ECO:0007669"/>
    <property type="project" value="InterPro"/>
</dbReference>
<dbReference type="InterPro" id="IPR014284">
    <property type="entry name" value="RNA_pol_sigma-70_dom"/>
</dbReference>